<keyword evidence="2" id="KW-0732">Signal</keyword>
<evidence type="ECO:0000313" key="4">
    <source>
        <dbReference type="EMBL" id="OXR41075.1"/>
    </source>
</evidence>
<keyword evidence="1" id="KW-1133">Transmembrane helix</keyword>
<evidence type="ECO:0000259" key="3">
    <source>
        <dbReference type="Pfam" id="PF26059"/>
    </source>
</evidence>
<reference evidence="4 5" key="1">
    <citation type="submission" date="2017-07" db="EMBL/GenBank/DDBJ databases">
        <title>First draft Genome Sequence of Nocardia cerradoensis isolated from human infection.</title>
        <authorList>
            <person name="Carrasco G."/>
        </authorList>
    </citation>
    <scope>NUCLEOTIDE SEQUENCE [LARGE SCALE GENOMIC DNA]</scope>
    <source>
        <strain evidence="4 5">CNM20130759</strain>
    </source>
</reference>
<comment type="caution">
    <text evidence="4">The sequence shown here is derived from an EMBL/GenBank/DDBJ whole genome shotgun (WGS) entry which is preliminary data.</text>
</comment>
<feature type="chain" id="PRO_5011306278" description="DUF8020 domain-containing protein" evidence="2">
    <location>
        <begin position="27"/>
        <end position="240"/>
    </location>
</feature>
<name>A0A231GWX5_9NOCA</name>
<evidence type="ECO:0000256" key="1">
    <source>
        <dbReference type="SAM" id="Phobius"/>
    </source>
</evidence>
<dbReference type="InterPro" id="IPR058333">
    <property type="entry name" value="DUF8020"/>
</dbReference>
<dbReference type="EMBL" id="NGAF01000023">
    <property type="protein sequence ID" value="OXR41075.1"/>
    <property type="molecule type" value="Genomic_DNA"/>
</dbReference>
<dbReference type="Pfam" id="PF26059">
    <property type="entry name" value="DUF8020"/>
    <property type="match status" value="1"/>
</dbReference>
<evidence type="ECO:0000313" key="5">
    <source>
        <dbReference type="Proteomes" id="UP000215506"/>
    </source>
</evidence>
<feature type="transmembrane region" description="Helical" evidence="1">
    <location>
        <begin position="190"/>
        <end position="223"/>
    </location>
</feature>
<dbReference type="RefSeq" id="WP_039776920.1">
    <property type="nucleotide sequence ID" value="NZ_JAAXOR010000003.1"/>
</dbReference>
<accession>A0A231GWX5</accession>
<sequence length="240" mass="23865">MKITNLVATTCLTALTVSLTTAVACAEPAPATPATPPNSSIRTTVLPGIHYTSSIVDGSVRVSTDSGSLTVRGNQFQVLDAQGNLAAGFPLTYRKDDKDWPIAARIDGNTATLSPSTDPASARPATPVELPRPVASEAQFQNAMATAATEFGLAISVGTLIGTLIGLPLGCIAGALTVGTITFPVFFAGALGGCLAGAAVGVALGSAAGIILVGVPVGIAALIDFTNQVTAPDPATTPAP</sequence>
<proteinExistence type="predicted"/>
<keyword evidence="5" id="KW-1185">Reference proteome</keyword>
<feature type="domain" description="DUF8020" evidence="3">
    <location>
        <begin position="48"/>
        <end position="117"/>
    </location>
</feature>
<protein>
    <recommendedName>
        <fullName evidence="3">DUF8020 domain-containing protein</fullName>
    </recommendedName>
</protein>
<dbReference type="PROSITE" id="PS51257">
    <property type="entry name" value="PROKAR_LIPOPROTEIN"/>
    <property type="match status" value="1"/>
</dbReference>
<evidence type="ECO:0000256" key="2">
    <source>
        <dbReference type="SAM" id="SignalP"/>
    </source>
</evidence>
<organism evidence="4 5">
    <name type="scientific">Nocardia cerradoensis</name>
    <dbReference type="NCBI Taxonomy" id="85688"/>
    <lineage>
        <taxon>Bacteria</taxon>
        <taxon>Bacillati</taxon>
        <taxon>Actinomycetota</taxon>
        <taxon>Actinomycetes</taxon>
        <taxon>Mycobacteriales</taxon>
        <taxon>Nocardiaceae</taxon>
        <taxon>Nocardia</taxon>
    </lineage>
</organism>
<keyword evidence="1" id="KW-0812">Transmembrane</keyword>
<feature type="transmembrane region" description="Helical" evidence="1">
    <location>
        <begin position="151"/>
        <end position="178"/>
    </location>
</feature>
<gene>
    <name evidence="4" type="ORF">B7C42_06845</name>
</gene>
<keyword evidence="1" id="KW-0472">Membrane</keyword>
<feature type="signal peptide" evidence="2">
    <location>
        <begin position="1"/>
        <end position="26"/>
    </location>
</feature>
<dbReference type="Proteomes" id="UP000215506">
    <property type="component" value="Unassembled WGS sequence"/>
</dbReference>
<dbReference type="AlphaFoldDB" id="A0A231GWX5"/>